<dbReference type="Ensembl" id="ENSEEET00000003235.2">
    <property type="protein sequence ID" value="ENSEEEP00000003189.2"/>
    <property type="gene ID" value="ENSEEEG00000001796.2"/>
</dbReference>
<dbReference type="PANTHER" id="PTHR13976">
    <property type="entry name" value="HETEROGENEOUS NUCLEAR RIBONUCLEOPROTEIN-RELATED"/>
    <property type="match status" value="1"/>
</dbReference>
<dbReference type="SUPFAM" id="SSF54928">
    <property type="entry name" value="RNA-binding domain, RBD"/>
    <property type="match status" value="3"/>
</dbReference>
<sequence length="386" mass="43694">MAVNTRSAFVSSLFRFLWGRQSLCVKKITEQNKITSLSMCSAGFRKESHSWSANHTLNLNVRLTWSLPLRTLTSNAPYKDDEYPPLPEYTSSQEMDTKEVFIVHVKGLPWSCSSEDLIEFFSECQIRGGVNGIHLMTNRYGKPNGQAFIELEHEEDISKAMERHRQYLGPRYVEVYEVTNEEAEAMIKGTDESKGQDGVVRLRGLPFNCTEKEIIKFFSGLDIVEDGITLVTDRRGRSSGDAYVQFVTQEMADQALQWDREVIGTRYIEVFPSKKTEIKTSYGSARVDASAAAFCANRTNSIVPEHFIHIRGLPFQATAGDIVNFFCPIRVVKVLMEFGPDGRVSGEAQAHFKSHCDAVAAMDKDKEYIHNRYIELFLNSSAAKEH</sequence>
<dbReference type="AlphaFoldDB" id="A0A4W4DUY8"/>
<protein>
    <recommendedName>
        <fullName evidence="4">RRM domain-containing protein</fullName>
    </recommendedName>
</protein>
<keyword evidence="1" id="KW-0677">Repeat</keyword>
<evidence type="ECO:0000256" key="2">
    <source>
        <dbReference type="ARBA" id="ARBA00022884"/>
    </source>
</evidence>
<keyword evidence="2 3" id="KW-0694">RNA-binding</keyword>
<accession>A0A4W4DUY8</accession>
<dbReference type="InterPro" id="IPR012677">
    <property type="entry name" value="Nucleotide-bd_a/b_plait_sf"/>
</dbReference>
<organism evidence="5 6">
    <name type="scientific">Electrophorus electricus</name>
    <name type="common">Electric eel</name>
    <name type="synonym">Gymnotus electricus</name>
    <dbReference type="NCBI Taxonomy" id="8005"/>
    <lineage>
        <taxon>Eukaryota</taxon>
        <taxon>Metazoa</taxon>
        <taxon>Chordata</taxon>
        <taxon>Craniata</taxon>
        <taxon>Vertebrata</taxon>
        <taxon>Euteleostomi</taxon>
        <taxon>Actinopterygii</taxon>
        <taxon>Neopterygii</taxon>
        <taxon>Teleostei</taxon>
        <taxon>Ostariophysi</taxon>
        <taxon>Gymnotiformes</taxon>
        <taxon>Gymnotoidei</taxon>
        <taxon>Gymnotidae</taxon>
        <taxon>Electrophorus</taxon>
    </lineage>
</organism>
<gene>
    <name evidence="5" type="primary">GRSF1</name>
</gene>
<reference evidence="5" key="4">
    <citation type="submission" date="2025-08" db="UniProtKB">
        <authorList>
            <consortium name="Ensembl"/>
        </authorList>
    </citation>
    <scope>IDENTIFICATION</scope>
</reference>
<dbReference type="Proteomes" id="UP000314983">
    <property type="component" value="Chromosome 9"/>
</dbReference>
<dbReference type="OMA" id="WSCTAQD"/>
<dbReference type="InterPro" id="IPR050666">
    <property type="entry name" value="ESRP"/>
</dbReference>
<dbReference type="InterPro" id="IPR035979">
    <property type="entry name" value="RBD_domain_sf"/>
</dbReference>
<reference evidence="6" key="2">
    <citation type="journal article" date="2017" name="Sci. Adv.">
        <title>A tail of two voltages: Proteomic comparison of the three electric organs of the electric eel.</title>
        <authorList>
            <person name="Traeger L.L."/>
            <person name="Sabat G."/>
            <person name="Barrett-Wilt G.A."/>
            <person name="Wells G.B."/>
            <person name="Sussman M.R."/>
        </authorList>
    </citation>
    <scope>NUCLEOTIDE SEQUENCE [LARGE SCALE GENOMIC DNA]</scope>
</reference>
<feature type="domain" description="RRM" evidence="4">
    <location>
        <begin position="198"/>
        <end position="275"/>
    </location>
</feature>
<evidence type="ECO:0000259" key="4">
    <source>
        <dbReference type="PROSITE" id="PS50102"/>
    </source>
</evidence>
<dbReference type="CDD" id="cd12504">
    <property type="entry name" value="RRM2_hnRNPH_CRSF1_like"/>
    <property type="match status" value="1"/>
</dbReference>
<dbReference type="STRING" id="8005.ENSEEEP00000003189"/>
<name>A0A4W4DUY8_ELEEL</name>
<evidence type="ECO:0000256" key="1">
    <source>
        <dbReference type="ARBA" id="ARBA00022737"/>
    </source>
</evidence>
<evidence type="ECO:0000313" key="6">
    <source>
        <dbReference type="Proteomes" id="UP000314983"/>
    </source>
</evidence>
<dbReference type="GeneID" id="113589471"/>
<dbReference type="Gene3D" id="3.30.70.330">
    <property type="match status" value="3"/>
</dbReference>
<evidence type="ECO:0000256" key="3">
    <source>
        <dbReference type="PROSITE-ProRule" id="PRU00176"/>
    </source>
</evidence>
<dbReference type="RefSeq" id="XP_026884959.2">
    <property type="nucleotide sequence ID" value="XM_027029158.2"/>
</dbReference>
<feature type="domain" description="RRM" evidence="4">
    <location>
        <begin position="101"/>
        <end position="180"/>
    </location>
</feature>
<dbReference type="InterPro" id="IPR000504">
    <property type="entry name" value="RRM_dom"/>
</dbReference>
<evidence type="ECO:0000313" key="5">
    <source>
        <dbReference type="Ensembl" id="ENSEEEP00000003189.2"/>
    </source>
</evidence>
<dbReference type="SMART" id="SM00360">
    <property type="entry name" value="RRM"/>
    <property type="match status" value="3"/>
</dbReference>
<keyword evidence="6" id="KW-1185">Reference proteome</keyword>
<reference evidence="5" key="5">
    <citation type="submission" date="2025-09" db="UniProtKB">
        <authorList>
            <consortium name="Ensembl"/>
        </authorList>
    </citation>
    <scope>IDENTIFICATION</scope>
</reference>
<dbReference type="PROSITE" id="PS50102">
    <property type="entry name" value="RRM"/>
    <property type="match status" value="2"/>
</dbReference>
<dbReference type="GeneTree" id="ENSGT00940000165677"/>
<proteinExistence type="predicted"/>
<reference evidence="5" key="3">
    <citation type="submission" date="2020-05" db="EMBL/GenBank/DDBJ databases">
        <title>Electrophorus electricus (electric eel) genome, fEleEle1, primary haplotype.</title>
        <authorList>
            <person name="Myers G."/>
            <person name="Meyer A."/>
            <person name="Fedrigo O."/>
            <person name="Formenti G."/>
            <person name="Rhie A."/>
            <person name="Tracey A."/>
            <person name="Sims Y."/>
            <person name="Jarvis E.D."/>
        </authorList>
    </citation>
    <scope>NUCLEOTIDE SEQUENCE [LARGE SCALE GENOMIC DNA]</scope>
</reference>
<dbReference type="Pfam" id="PF00076">
    <property type="entry name" value="RRM_1"/>
    <property type="match status" value="2"/>
</dbReference>
<dbReference type="GO" id="GO:0003723">
    <property type="term" value="F:RNA binding"/>
    <property type="evidence" value="ECO:0007669"/>
    <property type="project" value="UniProtKB-UniRule"/>
</dbReference>
<reference evidence="6" key="1">
    <citation type="journal article" date="2014" name="Science">
        <title>Nonhuman genetics. Genomic basis for the convergent evolution of electric organs.</title>
        <authorList>
            <person name="Gallant J.R."/>
            <person name="Traeger L.L."/>
            <person name="Volkening J.D."/>
            <person name="Moffett H."/>
            <person name="Chen P.H."/>
            <person name="Novina C.D."/>
            <person name="Phillips G.N.Jr."/>
            <person name="Anand R."/>
            <person name="Wells G.B."/>
            <person name="Pinch M."/>
            <person name="Guth R."/>
            <person name="Unguez G.A."/>
            <person name="Albert J.S."/>
            <person name="Zakon H.H."/>
            <person name="Samanta M.P."/>
            <person name="Sussman M.R."/>
        </authorList>
    </citation>
    <scope>NUCLEOTIDE SEQUENCE [LARGE SCALE GENOMIC DNA]</scope>
</reference>